<gene>
    <name evidence="1" type="ORF">C0J50_8514</name>
</gene>
<organism evidence="1 2">
    <name type="scientific">Silurus asotus</name>
    <name type="common">Amur catfish</name>
    <name type="synonym">Parasilurus asotus</name>
    <dbReference type="NCBI Taxonomy" id="30991"/>
    <lineage>
        <taxon>Eukaryota</taxon>
        <taxon>Metazoa</taxon>
        <taxon>Chordata</taxon>
        <taxon>Craniata</taxon>
        <taxon>Vertebrata</taxon>
        <taxon>Euteleostomi</taxon>
        <taxon>Actinopterygii</taxon>
        <taxon>Neopterygii</taxon>
        <taxon>Teleostei</taxon>
        <taxon>Ostariophysi</taxon>
        <taxon>Siluriformes</taxon>
        <taxon>Siluridae</taxon>
        <taxon>Silurus</taxon>
    </lineage>
</organism>
<dbReference type="EMBL" id="MU549874">
    <property type="protein sequence ID" value="KAI5627648.1"/>
    <property type="molecule type" value="Genomic_DNA"/>
</dbReference>
<dbReference type="AlphaFoldDB" id="A0AAD5B2V1"/>
<accession>A0AAD5B2V1</accession>
<dbReference type="Proteomes" id="UP001205998">
    <property type="component" value="Unassembled WGS sequence"/>
</dbReference>
<comment type="caution">
    <text evidence="1">The sequence shown here is derived from an EMBL/GenBank/DDBJ whole genome shotgun (WGS) entry which is preliminary data.</text>
</comment>
<proteinExistence type="predicted"/>
<reference evidence="1" key="1">
    <citation type="submission" date="2018-07" db="EMBL/GenBank/DDBJ databases">
        <title>Comparative genomics of catfishes provides insights into carnivory and benthic adaptation.</title>
        <authorList>
            <person name="Zhang Y."/>
            <person name="Wang D."/>
            <person name="Peng Z."/>
            <person name="Zheng S."/>
            <person name="Shao F."/>
            <person name="Tao W."/>
        </authorList>
    </citation>
    <scope>NUCLEOTIDE SEQUENCE</scope>
    <source>
        <strain evidence="1">Chongqing</strain>
    </source>
</reference>
<sequence length="70" mass="7988">MDSPACLKFPESLRKDDSSIYCIFTNPLPVTEDGEEEEEEDFKNTTDATRTLNDPKDGIVLDPLNFFMQL</sequence>
<name>A0AAD5B2V1_SILAS</name>
<evidence type="ECO:0000313" key="2">
    <source>
        <dbReference type="Proteomes" id="UP001205998"/>
    </source>
</evidence>
<evidence type="ECO:0000313" key="1">
    <source>
        <dbReference type="EMBL" id="KAI5627648.1"/>
    </source>
</evidence>
<protein>
    <submittedName>
        <fullName evidence="1">Uncharacterized protein</fullName>
    </submittedName>
</protein>
<keyword evidence="2" id="KW-1185">Reference proteome</keyword>